<reference evidence="2" key="1">
    <citation type="submission" date="2016-10" db="EMBL/GenBank/DDBJ databases">
        <authorList>
            <person name="Varghese N."/>
            <person name="Submissions S."/>
        </authorList>
    </citation>
    <scope>NUCLEOTIDE SEQUENCE [LARGE SCALE GENOMIC DNA]</scope>
    <source>
        <strain evidence="2">CGMCC 1.10784</strain>
    </source>
</reference>
<sequence length="163" mass="18458">MGTRLWWEQAVRQRFPHIRYVTIRSCGHHKATIYAWDDQLDLSEADAAKLHRYASEWMSPDICVSVRPYNEAAADQVTCQSPDEELTKTALKGRLDQSAVFAVLNNLFAGVVVSFNRYDVRTGTVHLAAYSHSPFTDTAKSKIRHYAEELMPVGSTVNVTYYG</sequence>
<gene>
    <name evidence="1" type="ORF">SAMN05216378_4362</name>
</gene>
<dbReference type="AlphaFoldDB" id="A0A1I2E084"/>
<dbReference type="OrthoDB" id="2665639at2"/>
<evidence type="ECO:0000313" key="1">
    <source>
        <dbReference type="EMBL" id="SFE85988.1"/>
    </source>
</evidence>
<dbReference type="RefSeq" id="WP_091188519.1">
    <property type="nucleotide sequence ID" value="NZ_FOMT01000004.1"/>
</dbReference>
<accession>A0A1I2E084</accession>
<dbReference type="EMBL" id="FOMT01000004">
    <property type="protein sequence ID" value="SFE85988.1"/>
    <property type="molecule type" value="Genomic_DNA"/>
</dbReference>
<name>A0A1I2E084_9BACL</name>
<dbReference type="Proteomes" id="UP000198855">
    <property type="component" value="Unassembled WGS sequence"/>
</dbReference>
<dbReference type="STRING" id="1045775.SAMN05216378_4362"/>
<proteinExistence type="predicted"/>
<protein>
    <submittedName>
        <fullName evidence="1">Uncharacterized protein</fullName>
    </submittedName>
</protein>
<evidence type="ECO:0000313" key="2">
    <source>
        <dbReference type="Proteomes" id="UP000198855"/>
    </source>
</evidence>
<organism evidence="1 2">
    <name type="scientific">Paenibacillus catalpae</name>
    <dbReference type="NCBI Taxonomy" id="1045775"/>
    <lineage>
        <taxon>Bacteria</taxon>
        <taxon>Bacillati</taxon>
        <taxon>Bacillota</taxon>
        <taxon>Bacilli</taxon>
        <taxon>Bacillales</taxon>
        <taxon>Paenibacillaceae</taxon>
        <taxon>Paenibacillus</taxon>
    </lineage>
</organism>
<keyword evidence="2" id="KW-1185">Reference proteome</keyword>